<dbReference type="AlphaFoldDB" id="A0A976NZK0"/>
<gene>
    <name evidence="1" type="ORF">CCR75_002952</name>
</gene>
<dbReference type="KEGG" id="blac:94346720"/>
<name>A0A976NZK0_BRELC</name>
<accession>A0A976NZK0</accession>
<proteinExistence type="predicted"/>
<sequence length="131" mass="15273">MDDHYMELHHLPGEFGSIFTEYDSPMDEIPDEELFDPALYPITATEMNELEQVDEVNEILAELDLLESHQELYYKLNEKTHKLRSSSDVDAEIYSLMTKSALSKSFFLKPESHSFMKLKIREKGNARTLIK</sequence>
<keyword evidence="2" id="KW-1185">Reference proteome</keyword>
<dbReference type="OrthoDB" id="59721at2759"/>
<reference evidence="1 2" key="1">
    <citation type="journal article" date="2021" name="Genome Biol.">
        <title>AFLAP: assembly-free linkage analysis pipeline using k-mers from genome sequencing data.</title>
        <authorList>
            <person name="Fletcher K."/>
            <person name="Zhang L."/>
            <person name="Gil J."/>
            <person name="Han R."/>
            <person name="Cavanaugh K."/>
            <person name="Michelmore R."/>
        </authorList>
    </citation>
    <scope>NUCLEOTIDE SEQUENCE [LARGE SCALE GENOMIC DNA]</scope>
    <source>
        <strain evidence="1 2">SF5</strain>
    </source>
</reference>
<dbReference type="EMBL" id="SHOA02000028">
    <property type="protein sequence ID" value="TDH73883.1"/>
    <property type="molecule type" value="Genomic_DNA"/>
</dbReference>
<protein>
    <submittedName>
        <fullName evidence="1">Uncharacterized protein</fullName>
    </submittedName>
</protein>
<dbReference type="GeneID" id="94346720"/>
<dbReference type="RefSeq" id="XP_067823381.1">
    <property type="nucleotide sequence ID" value="XM_067961049.1"/>
</dbReference>
<dbReference type="Proteomes" id="UP000294530">
    <property type="component" value="Unassembled WGS sequence"/>
</dbReference>
<comment type="caution">
    <text evidence="1">The sequence shown here is derived from an EMBL/GenBank/DDBJ whole genome shotgun (WGS) entry which is preliminary data.</text>
</comment>
<organism evidence="1 2">
    <name type="scientific">Bremia lactucae</name>
    <name type="common">Lettuce downy mildew</name>
    <dbReference type="NCBI Taxonomy" id="4779"/>
    <lineage>
        <taxon>Eukaryota</taxon>
        <taxon>Sar</taxon>
        <taxon>Stramenopiles</taxon>
        <taxon>Oomycota</taxon>
        <taxon>Peronosporomycetes</taxon>
        <taxon>Peronosporales</taxon>
        <taxon>Peronosporaceae</taxon>
        <taxon>Bremia</taxon>
    </lineage>
</organism>
<evidence type="ECO:0000313" key="2">
    <source>
        <dbReference type="Proteomes" id="UP000294530"/>
    </source>
</evidence>
<evidence type="ECO:0000313" key="1">
    <source>
        <dbReference type="EMBL" id="TDH73883.1"/>
    </source>
</evidence>